<evidence type="ECO:0000313" key="2">
    <source>
        <dbReference type="Proteomes" id="UP000887159"/>
    </source>
</evidence>
<proteinExistence type="predicted"/>
<dbReference type="EMBL" id="BMAU01021178">
    <property type="protein sequence ID" value="GFX94511.1"/>
    <property type="molecule type" value="Genomic_DNA"/>
</dbReference>
<gene>
    <name evidence="1" type="primary">NCL1_45931</name>
    <name evidence="1" type="ORF">TNCV_3087401</name>
</gene>
<keyword evidence="2" id="KW-1185">Reference proteome</keyword>
<dbReference type="AlphaFoldDB" id="A0A8X6RFW7"/>
<organism evidence="1 2">
    <name type="scientific">Trichonephila clavipes</name>
    <name type="common">Golden silk orbweaver</name>
    <name type="synonym">Nephila clavipes</name>
    <dbReference type="NCBI Taxonomy" id="2585209"/>
    <lineage>
        <taxon>Eukaryota</taxon>
        <taxon>Metazoa</taxon>
        <taxon>Ecdysozoa</taxon>
        <taxon>Arthropoda</taxon>
        <taxon>Chelicerata</taxon>
        <taxon>Arachnida</taxon>
        <taxon>Araneae</taxon>
        <taxon>Araneomorphae</taxon>
        <taxon>Entelegynae</taxon>
        <taxon>Araneoidea</taxon>
        <taxon>Nephilidae</taxon>
        <taxon>Trichonephila</taxon>
    </lineage>
</organism>
<reference evidence="1" key="1">
    <citation type="submission" date="2020-08" db="EMBL/GenBank/DDBJ databases">
        <title>Multicomponent nature underlies the extraordinary mechanical properties of spider dragline silk.</title>
        <authorList>
            <person name="Kono N."/>
            <person name="Nakamura H."/>
            <person name="Mori M."/>
            <person name="Yoshida Y."/>
            <person name="Ohtoshi R."/>
            <person name="Malay A.D."/>
            <person name="Moran D.A.P."/>
            <person name="Tomita M."/>
            <person name="Numata K."/>
            <person name="Arakawa K."/>
        </authorList>
    </citation>
    <scope>NUCLEOTIDE SEQUENCE</scope>
</reference>
<comment type="caution">
    <text evidence="1">The sequence shown here is derived from an EMBL/GenBank/DDBJ whole genome shotgun (WGS) entry which is preliminary data.</text>
</comment>
<protein>
    <submittedName>
        <fullName evidence="1">Uncharacterized protein</fullName>
    </submittedName>
</protein>
<evidence type="ECO:0000313" key="1">
    <source>
        <dbReference type="EMBL" id="GFX94511.1"/>
    </source>
</evidence>
<name>A0A8X6RFW7_TRICX</name>
<sequence>MAGSGRPSSSTVVINTARIEEMIQNSRWVTFSEISSELQLSFGSVHHIVCDVLRYSKTVLRKHPPRSGSIDRDLISTKTGKTSWFYVLIKAYIDLRNPPAHHWYTAKSPGQSIQCRSSRAHRGCGSRVVWVSDRGLPCHEFEPSTTKRPTVRLTNKDLLRCSLKASAAARKTRGFSAYLQRLWHDLPQEVIGENIELITHHALFCIPARGGLTTY</sequence>
<accession>A0A8X6RFW7</accession>
<dbReference type="Proteomes" id="UP000887159">
    <property type="component" value="Unassembled WGS sequence"/>
</dbReference>